<dbReference type="SUPFAM" id="SSF141868">
    <property type="entry name" value="EAL domain-like"/>
    <property type="match status" value="1"/>
</dbReference>
<dbReference type="InterPro" id="IPR052155">
    <property type="entry name" value="Biofilm_reg_signaling"/>
</dbReference>
<dbReference type="Proteomes" id="UP000484255">
    <property type="component" value="Unassembled WGS sequence"/>
</dbReference>
<dbReference type="Pfam" id="PF00563">
    <property type="entry name" value="EAL"/>
    <property type="match status" value="1"/>
</dbReference>
<protein>
    <submittedName>
        <fullName evidence="4">EAL domain-containing protein</fullName>
    </submittedName>
</protein>
<dbReference type="CDD" id="cd01948">
    <property type="entry name" value="EAL"/>
    <property type="match status" value="1"/>
</dbReference>
<feature type="domain" description="PAC" evidence="1">
    <location>
        <begin position="125"/>
        <end position="179"/>
    </location>
</feature>
<dbReference type="PANTHER" id="PTHR44757:SF2">
    <property type="entry name" value="BIOFILM ARCHITECTURE MAINTENANCE PROTEIN MBAA"/>
    <property type="match status" value="1"/>
</dbReference>
<dbReference type="InterPro" id="IPR000160">
    <property type="entry name" value="GGDEF_dom"/>
</dbReference>
<dbReference type="SMART" id="SM00267">
    <property type="entry name" value="GGDEF"/>
    <property type="match status" value="1"/>
</dbReference>
<dbReference type="RefSeq" id="WP_163456015.1">
    <property type="nucleotide sequence ID" value="NZ_JAAGOH010000002.1"/>
</dbReference>
<evidence type="ECO:0000259" key="3">
    <source>
        <dbReference type="PROSITE" id="PS50887"/>
    </source>
</evidence>
<accession>A0A7C9PF42</accession>
<dbReference type="Pfam" id="PF00990">
    <property type="entry name" value="GGDEF"/>
    <property type="match status" value="1"/>
</dbReference>
<dbReference type="Gene3D" id="3.20.20.450">
    <property type="entry name" value="EAL domain"/>
    <property type="match status" value="1"/>
</dbReference>
<dbReference type="PROSITE" id="PS50883">
    <property type="entry name" value="EAL"/>
    <property type="match status" value="1"/>
</dbReference>
<dbReference type="InterPro" id="IPR000014">
    <property type="entry name" value="PAS"/>
</dbReference>
<dbReference type="InterPro" id="IPR029787">
    <property type="entry name" value="Nucleotide_cyclase"/>
</dbReference>
<dbReference type="InterPro" id="IPR043128">
    <property type="entry name" value="Rev_trsase/Diguanyl_cyclase"/>
</dbReference>
<evidence type="ECO:0000259" key="2">
    <source>
        <dbReference type="PROSITE" id="PS50883"/>
    </source>
</evidence>
<comment type="caution">
    <text evidence="4">The sequence shown here is derived from an EMBL/GenBank/DDBJ whole genome shotgun (WGS) entry which is preliminary data.</text>
</comment>
<proteinExistence type="predicted"/>
<dbReference type="NCBIfam" id="TIGR00254">
    <property type="entry name" value="GGDEF"/>
    <property type="match status" value="1"/>
</dbReference>
<dbReference type="Pfam" id="PF08447">
    <property type="entry name" value="PAS_3"/>
    <property type="match status" value="1"/>
</dbReference>
<dbReference type="Gene3D" id="3.30.70.270">
    <property type="match status" value="1"/>
</dbReference>
<dbReference type="Gene3D" id="3.30.450.20">
    <property type="entry name" value="PAS domain"/>
    <property type="match status" value="2"/>
</dbReference>
<feature type="domain" description="EAL" evidence="2">
    <location>
        <begin position="463"/>
        <end position="715"/>
    </location>
</feature>
<keyword evidence="5" id="KW-1185">Reference proteome</keyword>
<dbReference type="PROSITE" id="PS50113">
    <property type="entry name" value="PAC"/>
    <property type="match status" value="1"/>
</dbReference>
<dbReference type="SMART" id="SM00052">
    <property type="entry name" value="EAL"/>
    <property type="match status" value="1"/>
</dbReference>
<dbReference type="CDD" id="cd01949">
    <property type="entry name" value="GGDEF"/>
    <property type="match status" value="1"/>
</dbReference>
<gene>
    <name evidence="4" type="ORF">G3A44_03065</name>
</gene>
<dbReference type="AlphaFoldDB" id="A0A7C9PF42"/>
<name>A0A7C9PF42_9BURK</name>
<evidence type="ECO:0000313" key="5">
    <source>
        <dbReference type="Proteomes" id="UP000484255"/>
    </source>
</evidence>
<dbReference type="InterPro" id="IPR035965">
    <property type="entry name" value="PAS-like_dom_sf"/>
</dbReference>
<dbReference type="InterPro" id="IPR000700">
    <property type="entry name" value="PAS-assoc_C"/>
</dbReference>
<dbReference type="PROSITE" id="PS50887">
    <property type="entry name" value="GGDEF"/>
    <property type="match status" value="1"/>
</dbReference>
<dbReference type="SUPFAM" id="SSF55073">
    <property type="entry name" value="Nucleotide cyclase"/>
    <property type="match status" value="1"/>
</dbReference>
<sequence length="722" mass="79138">MAEPLAPTSSEQSQLQLMGRRLERERLARKAAESLLTSKSQELYEALQQVRESERRLQMALWASGEGIWEWHADTQTFEVSGQDVRGLPNEGMRLDTEALLRMMQPEDRDTTTRVWQLHLKGQSEDIDVAYRVATPAGIRWLRVRGRALERDAQGRPLRVTGTIKDITGQRDAEKTLHMLAQAFASTSDALAVVDDRWQVVEGNQAMARLLGLTGPPALIGLALDQALGLAAPPGQAWRGEHRLSCGNRAEPLPVEITVTWVAAVGVMGRCGVVSVQDISERHEAARQLERLALSDNLTGLGNRVLLERQLAARLAGPDPAAFGLMFMDLDGFKAVNDSLGHRAGDELLRSVAARILRCLPQALVARWGGDEFVIVLPPDSDEASVREAAQVLIAALAQPVELVNAQEVLVSPSIGAVLCPQDGEDTPTLLRKADTAMYAAKERGKNCLCLYEPALEQGALRRVRLQGLLRVDAERSAFQFVAQPKVDAQGRHTGAELLMRWQTREFGAVSPAEFIPIAEQTGAIELLGRQALHTAARLARDVERLDGRVKVAVNLSPRQLQGSSFERLALHACDRYGVRPDQLELELTESALASGLDVVQPLLRRLQRHGFVLALDDFGTGYSSLSHLLHLPFNKVKIDRAFVKDLGANARAMAVVRGALQICQGLGMTTVAEGVETQAQFELLRGLGIHEFQGYLFSRPIPPQDWLDQLAQGRAGPPDTA</sequence>
<organism evidence="4 5">
    <name type="scientific">Ideonella livida</name>
    <dbReference type="NCBI Taxonomy" id="2707176"/>
    <lineage>
        <taxon>Bacteria</taxon>
        <taxon>Pseudomonadati</taxon>
        <taxon>Pseudomonadota</taxon>
        <taxon>Betaproteobacteria</taxon>
        <taxon>Burkholderiales</taxon>
        <taxon>Sphaerotilaceae</taxon>
        <taxon>Ideonella</taxon>
    </lineage>
</organism>
<evidence type="ECO:0000313" key="4">
    <source>
        <dbReference type="EMBL" id="NDY90169.1"/>
    </source>
</evidence>
<feature type="domain" description="GGDEF" evidence="3">
    <location>
        <begin position="321"/>
        <end position="454"/>
    </location>
</feature>
<dbReference type="EMBL" id="JAAGOH010000002">
    <property type="protein sequence ID" value="NDY90169.1"/>
    <property type="molecule type" value="Genomic_DNA"/>
</dbReference>
<dbReference type="PANTHER" id="PTHR44757">
    <property type="entry name" value="DIGUANYLATE CYCLASE DGCP"/>
    <property type="match status" value="1"/>
</dbReference>
<dbReference type="Pfam" id="PF13188">
    <property type="entry name" value="PAS_8"/>
    <property type="match status" value="1"/>
</dbReference>
<dbReference type="InterPro" id="IPR001633">
    <property type="entry name" value="EAL_dom"/>
</dbReference>
<dbReference type="SUPFAM" id="SSF55785">
    <property type="entry name" value="PYP-like sensor domain (PAS domain)"/>
    <property type="match status" value="2"/>
</dbReference>
<reference evidence="4 5" key="1">
    <citation type="submission" date="2020-02" db="EMBL/GenBank/DDBJ databases">
        <title>Ideonella bacterium strain TBM-1.</title>
        <authorList>
            <person name="Chen W.-M."/>
        </authorList>
    </citation>
    <scope>NUCLEOTIDE SEQUENCE [LARGE SCALE GENOMIC DNA]</scope>
    <source>
        <strain evidence="4 5">TBM-1</strain>
    </source>
</reference>
<dbReference type="InterPro" id="IPR035919">
    <property type="entry name" value="EAL_sf"/>
</dbReference>
<evidence type="ECO:0000259" key="1">
    <source>
        <dbReference type="PROSITE" id="PS50113"/>
    </source>
</evidence>
<dbReference type="InterPro" id="IPR013655">
    <property type="entry name" value="PAS_fold_3"/>
</dbReference>